<dbReference type="AlphaFoldDB" id="A0AAV1IM45"/>
<evidence type="ECO:0000256" key="5">
    <source>
        <dbReference type="ARBA" id="ARBA00022842"/>
    </source>
</evidence>
<protein>
    <recommendedName>
        <fullName evidence="2">H(+)-exporting diphosphatase</fullName>
        <ecNumber evidence="2">7.1.3.1</ecNumber>
    </recommendedName>
</protein>
<keyword evidence="4 10" id="KW-0812">Transmembrane</keyword>
<dbReference type="PIRSF" id="PIRSF001265">
    <property type="entry name" value="H+-PPase"/>
    <property type="match status" value="1"/>
</dbReference>
<dbReference type="GO" id="GO:0004427">
    <property type="term" value="F:inorganic diphosphate phosphatase activity"/>
    <property type="evidence" value="ECO:0007669"/>
    <property type="project" value="InterPro"/>
</dbReference>
<organism evidence="11 12">
    <name type="scientific">Coccomyxa viridis</name>
    <dbReference type="NCBI Taxonomy" id="1274662"/>
    <lineage>
        <taxon>Eukaryota</taxon>
        <taxon>Viridiplantae</taxon>
        <taxon>Chlorophyta</taxon>
        <taxon>core chlorophytes</taxon>
        <taxon>Trebouxiophyceae</taxon>
        <taxon>Trebouxiophyceae incertae sedis</taxon>
        <taxon>Coccomyxaceae</taxon>
        <taxon>Coccomyxa</taxon>
    </lineage>
</organism>
<evidence type="ECO:0000256" key="1">
    <source>
        <dbReference type="ARBA" id="ARBA00004127"/>
    </source>
</evidence>
<evidence type="ECO:0000256" key="10">
    <source>
        <dbReference type="SAM" id="Phobius"/>
    </source>
</evidence>
<feature type="transmembrane region" description="Helical" evidence="10">
    <location>
        <begin position="492"/>
        <end position="510"/>
    </location>
</feature>
<dbReference type="PANTHER" id="PTHR31998">
    <property type="entry name" value="K(+)-INSENSITIVE PYROPHOSPHATE-ENERGIZED PROTON PUMP"/>
    <property type="match status" value="1"/>
</dbReference>
<keyword evidence="9 10" id="KW-0472">Membrane</keyword>
<feature type="transmembrane region" description="Helical" evidence="10">
    <location>
        <begin position="166"/>
        <end position="194"/>
    </location>
</feature>
<dbReference type="EC" id="7.1.3.1" evidence="2"/>
<keyword evidence="7 10" id="KW-1133">Transmembrane helix</keyword>
<gene>
    <name evidence="11" type="primary">AVPL1</name>
    <name evidence="11" type="ORF">CVIRNUC_010984</name>
</gene>
<feature type="transmembrane region" description="Helical" evidence="10">
    <location>
        <begin position="522"/>
        <end position="541"/>
    </location>
</feature>
<dbReference type="HAMAP" id="MF_01129">
    <property type="entry name" value="PPase_energized_pump"/>
    <property type="match status" value="1"/>
</dbReference>
<feature type="transmembrane region" description="Helical" evidence="10">
    <location>
        <begin position="259"/>
        <end position="277"/>
    </location>
</feature>
<feature type="transmembrane region" description="Helical" evidence="10">
    <location>
        <begin position="793"/>
        <end position="812"/>
    </location>
</feature>
<dbReference type="Pfam" id="PF03030">
    <property type="entry name" value="H_PPase"/>
    <property type="match status" value="1"/>
</dbReference>
<proteinExistence type="inferred from homology"/>
<evidence type="ECO:0000313" key="12">
    <source>
        <dbReference type="Proteomes" id="UP001314263"/>
    </source>
</evidence>
<keyword evidence="3" id="KW-0813">Transport</keyword>
<evidence type="ECO:0000256" key="6">
    <source>
        <dbReference type="ARBA" id="ARBA00022967"/>
    </source>
</evidence>
<reference evidence="11 12" key="1">
    <citation type="submission" date="2023-10" db="EMBL/GenBank/DDBJ databases">
        <authorList>
            <person name="Maclean D."/>
            <person name="Macfadyen A."/>
        </authorList>
    </citation>
    <scope>NUCLEOTIDE SEQUENCE [LARGE SCALE GENOMIC DNA]</scope>
</reference>
<evidence type="ECO:0000256" key="4">
    <source>
        <dbReference type="ARBA" id="ARBA00022692"/>
    </source>
</evidence>
<dbReference type="GO" id="GO:0009678">
    <property type="term" value="F:diphosphate hydrolysis-driven proton transmembrane transporter activity"/>
    <property type="evidence" value="ECO:0007669"/>
    <property type="project" value="UniProtKB-EC"/>
</dbReference>
<dbReference type="InterPro" id="IPR004131">
    <property type="entry name" value="PPase-energised_H-pump"/>
</dbReference>
<keyword evidence="5" id="KW-0460">Magnesium</keyword>
<evidence type="ECO:0000313" key="11">
    <source>
        <dbReference type="EMBL" id="CAK0787762.1"/>
    </source>
</evidence>
<feature type="transmembrane region" description="Helical" evidence="10">
    <location>
        <begin position="137"/>
        <end position="154"/>
    </location>
</feature>
<comment type="caution">
    <text evidence="11">The sequence shown here is derived from an EMBL/GenBank/DDBJ whole genome shotgun (WGS) entry which is preliminary data.</text>
</comment>
<evidence type="ECO:0000256" key="2">
    <source>
        <dbReference type="ARBA" id="ARBA00013242"/>
    </source>
</evidence>
<feature type="transmembrane region" description="Helical" evidence="10">
    <location>
        <begin position="57"/>
        <end position="75"/>
    </location>
</feature>
<feature type="transmembrane region" description="Helical" evidence="10">
    <location>
        <begin position="81"/>
        <end position="99"/>
    </location>
</feature>
<dbReference type="NCBIfam" id="NF001960">
    <property type="entry name" value="PRK00733.3-5"/>
    <property type="match status" value="1"/>
</dbReference>
<feature type="transmembrane region" description="Helical" evidence="10">
    <location>
        <begin position="625"/>
        <end position="648"/>
    </location>
</feature>
<evidence type="ECO:0000256" key="3">
    <source>
        <dbReference type="ARBA" id="ARBA00022448"/>
    </source>
</evidence>
<evidence type="ECO:0000256" key="8">
    <source>
        <dbReference type="ARBA" id="ARBA00023065"/>
    </source>
</evidence>
<comment type="subcellular location">
    <subcellularLocation>
        <location evidence="1">Endomembrane system</location>
        <topology evidence="1">Multi-pass membrane protein</topology>
    </subcellularLocation>
</comment>
<dbReference type="Proteomes" id="UP001314263">
    <property type="component" value="Unassembled WGS sequence"/>
</dbReference>
<feature type="transmembrane region" description="Helical" evidence="10">
    <location>
        <begin position="404"/>
        <end position="425"/>
    </location>
</feature>
<dbReference type="GO" id="GO:0016020">
    <property type="term" value="C:membrane"/>
    <property type="evidence" value="ECO:0007669"/>
    <property type="project" value="InterPro"/>
</dbReference>
<evidence type="ECO:0000256" key="7">
    <source>
        <dbReference type="ARBA" id="ARBA00022989"/>
    </source>
</evidence>
<accession>A0AAV1IM45</accession>
<keyword evidence="12" id="KW-1185">Reference proteome</keyword>
<evidence type="ECO:0000256" key="9">
    <source>
        <dbReference type="ARBA" id="ARBA00023136"/>
    </source>
</evidence>
<dbReference type="EMBL" id="CAUYUE010000018">
    <property type="protein sequence ID" value="CAK0787762.1"/>
    <property type="molecule type" value="Genomic_DNA"/>
</dbReference>
<feature type="transmembrane region" description="Helical" evidence="10">
    <location>
        <begin position="696"/>
        <end position="714"/>
    </location>
</feature>
<feature type="transmembrane region" description="Helical" evidence="10">
    <location>
        <begin position="437"/>
        <end position="458"/>
    </location>
</feature>
<dbReference type="NCBIfam" id="NF001953">
    <property type="entry name" value="PRK00733.2-1"/>
    <property type="match status" value="1"/>
</dbReference>
<name>A0AAV1IM45_9CHLO</name>
<dbReference type="NCBIfam" id="TIGR01104">
    <property type="entry name" value="V_PPase"/>
    <property type="match status" value="1"/>
</dbReference>
<feature type="transmembrane region" description="Helical" evidence="10">
    <location>
        <begin position="726"/>
        <end position="745"/>
    </location>
</feature>
<dbReference type="GO" id="GO:0012505">
    <property type="term" value="C:endomembrane system"/>
    <property type="evidence" value="ECO:0007669"/>
    <property type="project" value="UniProtKB-SubCell"/>
</dbReference>
<keyword evidence="6" id="KW-1278">Translocase</keyword>
<keyword evidence="8" id="KW-0406">Ion transport</keyword>
<feature type="transmembrane region" description="Helical" evidence="10">
    <location>
        <begin position="586"/>
        <end position="604"/>
    </location>
</feature>
<feature type="transmembrane region" description="Helical" evidence="10">
    <location>
        <begin position="215"/>
        <end position="247"/>
    </location>
</feature>
<feature type="transmembrane region" description="Helical" evidence="10">
    <location>
        <begin position="361"/>
        <end position="384"/>
    </location>
</feature>
<sequence length="813" mass="84557">MRGNASSAPDLLRQRVTDAMDIESGAGGVTPALARSFPGKACNTDLVSRALAGISPAVLYTTLGICGVVMLYLAFWTSLALVGVLLTCMLMLLFAVYLAQWVMAKDEGTVDMQEVSEAIREGAEGFFSTQYGVISKLALLTSGVIAVIYLFRIQTPEQEKSGLTRLTMAVLTAISFLLGAVCSGVAGYVGLWVSVRANVRVSGAARRSAREALQIALRAGGFSAFIVLGMTVLGILVLYCAFTYFFVQAGGSGMSAFDIPLLLVGYGFGASFVALFAQLGGGIYTKAADVGADLVGKVEQNIPEDDPRNPAVIADLVGDNVGDCAARGADLFESIAAEVISAMILGSTMARKAGIEDASGFIIFPLVVHTLDLVVSAAGIMSIGSKSSPRPGQAVEDPYDVIKGGYNVAVLLSVGTFIAACRCLLYSAAAPAAWMHFAGCGMVGIANAYAFVWIAQYYTDTKYKPVKQIAEASTTGHATNVIAGISIGLESTALPVLVMSAALISSYWLGNTSGLTSSNADGLFGTAVATMGMLSTVAYVLTMDVFGPISDNAGGIVEMSQQPESVRAITDLLDAVGNTTKATTKGYAIGSAGLASFLLFSAYLDEVATFSGQPFNQVDIAVPEVFIGGLLGGMLVFLFSAWACAAVGRSAQAVVNEVRRQFLERPGIMTYAEKPDYARCVSIVATSALKEMVKPGLLAVLSPCVVGLTFRVIGAYTDQKLLGARAVAGLLIFTTVAGILMALFLNTAGGAWDNAKKYIESGAHGGKGSEAHKAAVTGDTVGDPFKDTAGPSLHVLIKMIATISLVMAPLFLD</sequence>